<gene>
    <name evidence="2" type="ORF">DH2020_000021</name>
</gene>
<organism evidence="2 3">
    <name type="scientific">Rehmannia glutinosa</name>
    <name type="common">Chinese foxglove</name>
    <dbReference type="NCBI Taxonomy" id="99300"/>
    <lineage>
        <taxon>Eukaryota</taxon>
        <taxon>Viridiplantae</taxon>
        <taxon>Streptophyta</taxon>
        <taxon>Embryophyta</taxon>
        <taxon>Tracheophyta</taxon>
        <taxon>Spermatophyta</taxon>
        <taxon>Magnoliopsida</taxon>
        <taxon>eudicotyledons</taxon>
        <taxon>Gunneridae</taxon>
        <taxon>Pentapetalae</taxon>
        <taxon>asterids</taxon>
        <taxon>lamiids</taxon>
        <taxon>Lamiales</taxon>
        <taxon>Orobanchaceae</taxon>
        <taxon>Rehmannieae</taxon>
        <taxon>Rehmannia</taxon>
    </lineage>
</organism>
<sequence length="349" mass="38998">MALVGGEKLDSHNLRDFLRIKEEDRHSNLNQSTSSNGGHNPSATKRVPRPRPPPPADEPLQRIQSNRTLLDIIREDQTSGVSGGRRSWRKLREKMRLRSRGTGGSAWSSTVPIPASDVPLNNNHNYNNRTMMMMTRRPSTRFNANIDSAESTQLEISSPPPNRAIERANGRFEHTSSLTRRRLIRENNHLLHEEEEDDEEPSADTVEEEEEVDGTAEQPVRMSLMALLAETDRQMGLEGSAYIMNEEEDEVEEEESAAVTGGVNGVGYNSCCVCMVRHKGAAFIPCGHTFCRLCSRELWVLNESSTLVHILAPLVITAYDSKANNIQAISFGSASEFWAMKNTLASIRD</sequence>
<dbReference type="PANTHER" id="PTHR46629">
    <property type="entry name" value="OS01G0917900 PROTEIN"/>
    <property type="match status" value="1"/>
</dbReference>
<evidence type="ECO:0000313" key="3">
    <source>
        <dbReference type="Proteomes" id="UP001318860"/>
    </source>
</evidence>
<feature type="region of interest" description="Disordered" evidence="1">
    <location>
        <begin position="21"/>
        <end position="110"/>
    </location>
</feature>
<dbReference type="Pfam" id="PF13920">
    <property type="entry name" value="zf-C3HC4_3"/>
    <property type="match status" value="1"/>
</dbReference>
<comment type="caution">
    <text evidence="2">The sequence shown here is derived from an EMBL/GenBank/DDBJ whole genome shotgun (WGS) entry which is preliminary data.</text>
</comment>
<evidence type="ECO:0000256" key="1">
    <source>
        <dbReference type="SAM" id="MobiDB-lite"/>
    </source>
</evidence>
<feature type="compositionally biased region" description="Acidic residues" evidence="1">
    <location>
        <begin position="193"/>
        <end position="214"/>
    </location>
</feature>
<proteinExistence type="predicted"/>
<dbReference type="Proteomes" id="UP001318860">
    <property type="component" value="Unassembled WGS sequence"/>
</dbReference>
<accession>A0ABR0XVF2</accession>
<feature type="compositionally biased region" description="Basic residues" evidence="1">
    <location>
        <begin position="86"/>
        <end position="99"/>
    </location>
</feature>
<dbReference type="InterPro" id="IPR013083">
    <property type="entry name" value="Znf_RING/FYVE/PHD"/>
</dbReference>
<keyword evidence="3" id="KW-1185">Reference proteome</keyword>
<dbReference type="SUPFAM" id="SSF57850">
    <property type="entry name" value="RING/U-box"/>
    <property type="match status" value="1"/>
</dbReference>
<dbReference type="Gene3D" id="3.30.40.10">
    <property type="entry name" value="Zinc/RING finger domain, C3HC4 (zinc finger)"/>
    <property type="match status" value="1"/>
</dbReference>
<dbReference type="CDD" id="cd16449">
    <property type="entry name" value="RING-HC"/>
    <property type="match status" value="1"/>
</dbReference>
<protein>
    <recommendedName>
        <fullName evidence="4">RING-type domain-containing protein</fullName>
    </recommendedName>
</protein>
<evidence type="ECO:0008006" key="4">
    <source>
        <dbReference type="Google" id="ProtNLM"/>
    </source>
</evidence>
<name>A0ABR0XVF2_REHGL</name>
<dbReference type="EMBL" id="JABTTQ020000001">
    <property type="protein sequence ID" value="KAK6163157.1"/>
    <property type="molecule type" value="Genomic_DNA"/>
</dbReference>
<feature type="region of interest" description="Disordered" evidence="1">
    <location>
        <begin position="186"/>
        <end position="218"/>
    </location>
</feature>
<feature type="compositionally biased region" description="Polar residues" evidence="1">
    <location>
        <begin position="28"/>
        <end position="43"/>
    </location>
</feature>
<reference evidence="2 3" key="1">
    <citation type="journal article" date="2021" name="Comput. Struct. Biotechnol. J.">
        <title>De novo genome assembly of the potent medicinal plant Rehmannia glutinosa using nanopore technology.</title>
        <authorList>
            <person name="Ma L."/>
            <person name="Dong C."/>
            <person name="Song C."/>
            <person name="Wang X."/>
            <person name="Zheng X."/>
            <person name="Niu Y."/>
            <person name="Chen S."/>
            <person name="Feng W."/>
        </authorList>
    </citation>
    <scope>NUCLEOTIDE SEQUENCE [LARGE SCALE GENOMIC DNA]</scope>
    <source>
        <strain evidence="2">DH-2019</strain>
    </source>
</reference>
<evidence type="ECO:0000313" key="2">
    <source>
        <dbReference type="EMBL" id="KAK6163157.1"/>
    </source>
</evidence>